<protein>
    <recommendedName>
        <fullName evidence="8">Stress-response A/B barrel domain-containing protein</fullName>
    </recommendedName>
</protein>
<feature type="transmembrane region" description="Helical" evidence="3">
    <location>
        <begin position="12"/>
        <end position="35"/>
    </location>
</feature>
<keyword evidence="3" id="KW-1133">Transmembrane helix</keyword>
<feature type="compositionally biased region" description="Polar residues" evidence="2">
    <location>
        <begin position="212"/>
        <end position="226"/>
    </location>
</feature>
<dbReference type="CDD" id="cd16461">
    <property type="entry name" value="RING-H2_EL5-like"/>
    <property type="match status" value="1"/>
</dbReference>
<evidence type="ECO:0000256" key="2">
    <source>
        <dbReference type="SAM" id="MobiDB-lite"/>
    </source>
</evidence>
<keyword evidence="3" id="KW-0812">Transmembrane</keyword>
<comment type="caution">
    <text evidence="6">The sequence shown here is derived from an EMBL/GenBank/DDBJ whole genome shotgun (WGS) entry which is preliminary data.</text>
</comment>
<keyword evidence="7" id="KW-1185">Reference proteome</keyword>
<evidence type="ECO:0000259" key="4">
    <source>
        <dbReference type="PROSITE" id="PS50089"/>
    </source>
</evidence>
<dbReference type="InterPro" id="IPR001841">
    <property type="entry name" value="Znf_RING"/>
</dbReference>
<dbReference type="Pfam" id="PF13639">
    <property type="entry name" value="zf-RING_2"/>
    <property type="match status" value="1"/>
</dbReference>
<evidence type="ECO:0000256" key="3">
    <source>
        <dbReference type="SAM" id="Phobius"/>
    </source>
</evidence>
<dbReference type="Gene3D" id="3.30.40.10">
    <property type="entry name" value="Zinc/RING finger domain, C3HC4 (zinc finger)"/>
    <property type="match status" value="1"/>
</dbReference>
<dbReference type="EMBL" id="JAUUTY010000005">
    <property type="protein sequence ID" value="KAK1628813.1"/>
    <property type="molecule type" value="Genomic_DNA"/>
</dbReference>
<dbReference type="Gene3D" id="3.30.70.100">
    <property type="match status" value="2"/>
</dbReference>
<name>A0AAD8RN43_LOLMU</name>
<evidence type="ECO:0008006" key="8">
    <source>
        <dbReference type="Google" id="ProtNLM"/>
    </source>
</evidence>
<evidence type="ECO:0000313" key="6">
    <source>
        <dbReference type="EMBL" id="KAK1628813.1"/>
    </source>
</evidence>
<dbReference type="PROSITE" id="PS50089">
    <property type="entry name" value="ZF_RING_2"/>
    <property type="match status" value="1"/>
</dbReference>
<feature type="domain" description="Stress-response A/B barrel" evidence="5">
    <location>
        <begin position="361"/>
        <end position="453"/>
    </location>
</feature>
<dbReference type="InterPro" id="IPR013097">
    <property type="entry name" value="Dabb"/>
</dbReference>
<sequence length="465" mass="49961">MASGVSTSMVLTLLGFCVSVLFIVFVCTRLVCALVRRRRRRRRASPMPPGFPPLAANYFFAVQVDRLGAAGPAAGPAAGGLDPAAVAAFPTRAFAAACGSPTSSNASDAAPQCVVCLAEYEDKDVLLTLPYCGHNFHMACIDAWLKQHSTCPVCRISLSDYPDSKHTVPPLPSAVMIPPYSPEASISDPCHCLFVGTGHSPRPSEVLRNEPDQANQTVPGPSLDGPNNLTLSEGSTMEFKHLCLVRFKDGVVVDDIIQELSKLAAELDMIKFFGWGKDVLNQDALTQGFTHVFSLCFDSAEDLAAYMGHEKHGAFAATFMAAIDKVIVMDFPFVIVGGARVPMRMSSDRAQPCCLSAMGEFKHLCAARFKEGVVVDDIIQELTKLAAELDAVKFFGWGKNMLDQEALTRGFTHVFVLTFATAEDLAACLGHGKHCAFGATFMAALDDAVVMDFPLVFVKPALPPC</sequence>
<keyword evidence="3" id="KW-0472">Membrane</keyword>
<evidence type="ECO:0000256" key="1">
    <source>
        <dbReference type="PROSITE-ProRule" id="PRU00175"/>
    </source>
</evidence>
<dbReference type="PANTHER" id="PTHR47035:SF3">
    <property type="entry name" value="OS11G0150450 PROTEIN"/>
    <property type="match status" value="1"/>
</dbReference>
<accession>A0AAD8RN43</accession>
<dbReference type="InterPro" id="IPR053070">
    <property type="entry name" value="RING-type_E3_ubiquitin-ligase"/>
</dbReference>
<keyword evidence="1" id="KW-0863">Zinc-finger</keyword>
<dbReference type="GO" id="GO:0008270">
    <property type="term" value="F:zinc ion binding"/>
    <property type="evidence" value="ECO:0007669"/>
    <property type="project" value="UniProtKB-KW"/>
</dbReference>
<proteinExistence type="predicted"/>
<feature type="domain" description="RING-type" evidence="4">
    <location>
        <begin position="113"/>
        <end position="155"/>
    </location>
</feature>
<dbReference type="Proteomes" id="UP001231189">
    <property type="component" value="Unassembled WGS sequence"/>
</dbReference>
<keyword evidence="1" id="KW-0479">Metal-binding</keyword>
<dbReference type="PROSITE" id="PS51502">
    <property type="entry name" value="S_R_A_B_BARREL"/>
    <property type="match status" value="2"/>
</dbReference>
<dbReference type="InterPro" id="IPR013083">
    <property type="entry name" value="Znf_RING/FYVE/PHD"/>
</dbReference>
<dbReference type="SUPFAM" id="SSF57850">
    <property type="entry name" value="RING/U-box"/>
    <property type="match status" value="1"/>
</dbReference>
<evidence type="ECO:0000313" key="7">
    <source>
        <dbReference type="Proteomes" id="UP001231189"/>
    </source>
</evidence>
<dbReference type="SMART" id="SM00886">
    <property type="entry name" value="Dabb"/>
    <property type="match status" value="2"/>
</dbReference>
<keyword evidence="1" id="KW-0862">Zinc</keyword>
<dbReference type="InterPro" id="IPR011008">
    <property type="entry name" value="Dimeric_a/b-barrel"/>
</dbReference>
<feature type="region of interest" description="Disordered" evidence="2">
    <location>
        <begin position="203"/>
        <end position="226"/>
    </location>
</feature>
<organism evidence="6 7">
    <name type="scientific">Lolium multiflorum</name>
    <name type="common">Italian ryegrass</name>
    <name type="synonym">Lolium perenne subsp. multiflorum</name>
    <dbReference type="NCBI Taxonomy" id="4521"/>
    <lineage>
        <taxon>Eukaryota</taxon>
        <taxon>Viridiplantae</taxon>
        <taxon>Streptophyta</taxon>
        <taxon>Embryophyta</taxon>
        <taxon>Tracheophyta</taxon>
        <taxon>Spermatophyta</taxon>
        <taxon>Magnoliopsida</taxon>
        <taxon>Liliopsida</taxon>
        <taxon>Poales</taxon>
        <taxon>Poaceae</taxon>
        <taxon>BOP clade</taxon>
        <taxon>Pooideae</taxon>
        <taxon>Poodae</taxon>
        <taxon>Poeae</taxon>
        <taxon>Poeae Chloroplast Group 2 (Poeae type)</taxon>
        <taxon>Loliodinae</taxon>
        <taxon>Loliinae</taxon>
        <taxon>Lolium</taxon>
    </lineage>
</organism>
<dbReference type="Pfam" id="PF07876">
    <property type="entry name" value="Dabb"/>
    <property type="match status" value="2"/>
</dbReference>
<feature type="domain" description="Stress-response A/B barrel" evidence="5">
    <location>
        <begin position="239"/>
        <end position="331"/>
    </location>
</feature>
<dbReference type="AlphaFoldDB" id="A0AAD8RN43"/>
<reference evidence="6" key="1">
    <citation type="submission" date="2023-07" db="EMBL/GenBank/DDBJ databases">
        <title>A chromosome-level genome assembly of Lolium multiflorum.</title>
        <authorList>
            <person name="Chen Y."/>
            <person name="Copetti D."/>
            <person name="Kolliker R."/>
            <person name="Studer B."/>
        </authorList>
    </citation>
    <scope>NUCLEOTIDE SEQUENCE</scope>
    <source>
        <strain evidence="6">02402/16</strain>
        <tissue evidence="6">Leaf</tissue>
    </source>
</reference>
<dbReference type="SUPFAM" id="SSF54909">
    <property type="entry name" value="Dimeric alpha+beta barrel"/>
    <property type="match status" value="2"/>
</dbReference>
<gene>
    <name evidence="6" type="ORF">QYE76_003128</name>
</gene>
<dbReference type="SMART" id="SM00184">
    <property type="entry name" value="RING"/>
    <property type="match status" value="1"/>
</dbReference>
<evidence type="ECO:0000259" key="5">
    <source>
        <dbReference type="PROSITE" id="PS51502"/>
    </source>
</evidence>
<dbReference type="PANTHER" id="PTHR47035">
    <property type="entry name" value="OS11G0150450 PROTEIN"/>
    <property type="match status" value="1"/>
</dbReference>